<keyword evidence="2" id="KW-1185">Reference proteome</keyword>
<name>A0A8S1RSP8_9CILI</name>
<evidence type="ECO:0000313" key="1">
    <source>
        <dbReference type="EMBL" id="CAD8130360.1"/>
    </source>
</evidence>
<protein>
    <submittedName>
        <fullName evidence="1">Uncharacterized protein</fullName>
    </submittedName>
</protein>
<proteinExistence type="predicted"/>
<gene>
    <name evidence="1" type="ORF">PSON_ATCC_30995.1.T2810004</name>
</gene>
<evidence type="ECO:0000313" key="2">
    <source>
        <dbReference type="Proteomes" id="UP000692954"/>
    </source>
</evidence>
<reference evidence="1" key="1">
    <citation type="submission" date="2021-01" db="EMBL/GenBank/DDBJ databases">
        <authorList>
            <consortium name="Genoscope - CEA"/>
            <person name="William W."/>
        </authorList>
    </citation>
    <scope>NUCLEOTIDE SEQUENCE</scope>
</reference>
<organism evidence="1 2">
    <name type="scientific">Paramecium sonneborni</name>
    <dbReference type="NCBI Taxonomy" id="65129"/>
    <lineage>
        <taxon>Eukaryota</taxon>
        <taxon>Sar</taxon>
        <taxon>Alveolata</taxon>
        <taxon>Ciliophora</taxon>
        <taxon>Intramacronucleata</taxon>
        <taxon>Oligohymenophorea</taxon>
        <taxon>Peniculida</taxon>
        <taxon>Parameciidae</taxon>
        <taxon>Paramecium</taxon>
    </lineage>
</organism>
<dbReference type="Proteomes" id="UP000692954">
    <property type="component" value="Unassembled WGS sequence"/>
</dbReference>
<comment type="caution">
    <text evidence="1">The sequence shown here is derived from an EMBL/GenBank/DDBJ whole genome shotgun (WGS) entry which is preliminary data.</text>
</comment>
<dbReference type="AlphaFoldDB" id="A0A8S1RSP8"/>
<accession>A0A8S1RSP8</accession>
<dbReference type="OrthoDB" id="323983at2759"/>
<dbReference type="EMBL" id="CAJJDN010000281">
    <property type="protein sequence ID" value="CAD8130360.1"/>
    <property type="molecule type" value="Genomic_DNA"/>
</dbReference>
<sequence>MIRCPQVDHLNQQIIGFCIDNKCQNERPYCQVCLPRHDQHLNKLISQELLSDWMKERILTIQNVQKNAQECEIALDNLINVYLPYFKINMLPFSDLEFLKLINQLMIYVKQRILKQTIEQIKLIINAILKKRKNQKNIKQIDNQQITNSIVDKQILEQPKYQFIQESNLNPLTFDLIKENSVKQRRVLCYCFQYRLVNPVSWM</sequence>